<comment type="caution">
    <text evidence="1">The sequence shown here is derived from an EMBL/GenBank/DDBJ whole genome shotgun (WGS) entry which is preliminary data.</text>
</comment>
<dbReference type="AlphaFoldDB" id="A0A250XLE2"/>
<gene>
    <name evidence="1" type="ORF">CEUSTIGMA_g11349.t1</name>
</gene>
<proteinExistence type="predicted"/>
<evidence type="ECO:0000313" key="2">
    <source>
        <dbReference type="Proteomes" id="UP000232323"/>
    </source>
</evidence>
<organism evidence="1 2">
    <name type="scientific">Chlamydomonas eustigma</name>
    <dbReference type="NCBI Taxonomy" id="1157962"/>
    <lineage>
        <taxon>Eukaryota</taxon>
        <taxon>Viridiplantae</taxon>
        <taxon>Chlorophyta</taxon>
        <taxon>core chlorophytes</taxon>
        <taxon>Chlorophyceae</taxon>
        <taxon>CS clade</taxon>
        <taxon>Chlamydomonadales</taxon>
        <taxon>Chlamydomonadaceae</taxon>
        <taxon>Chlamydomonas</taxon>
    </lineage>
</organism>
<keyword evidence="2" id="KW-1185">Reference proteome</keyword>
<dbReference type="Proteomes" id="UP000232323">
    <property type="component" value="Unassembled WGS sequence"/>
</dbReference>
<evidence type="ECO:0000313" key="1">
    <source>
        <dbReference type="EMBL" id="GAX83925.1"/>
    </source>
</evidence>
<dbReference type="EMBL" id="BEGY01000111">
    <property type="protein sequence ID" value="GAX83925.1"/>
    <property type="molecule type" value="Genomic_DNA"/>
</dbReference>
<protein>
    <submittedName>
        <fullName evidence="1">Uncharacterized protein</fullName>
    </submittedName>
</protein>
<sequence>MSSNAVMNQAKFTAFGQECEFSLKGFIEPIMLTNNMPAVSSAQTQYDEAGSGANADANAVKIAVTGNIRVKATFTAGEICIGTGPEQKRVTLPVDWVRPSGYIDTPYLDDELRISVGGTGSIFIAVKLASKPTI</sequence>
<name>A0A250XLE2_9CHLO</name>
<dbReference type="OrthoDB" id="201321at2759"/>
<accession>A0A250XLE2</accession>
<reference evidence="1 2" key="1">
    <citation type="submission" date="2017-08" db="EMBL/GenBank/DDBJ databases">
        <title>Acidophilic green algal genome provides insights into adaptation to an acidic environment.</title>
        <authorList>
            <person name="Hirooka S."/>
            <person name="Hirose Y."/>
            <person name="Kanesaki Y."/>
            <person name="Higuchi S."/>
            <person name="Fujiwara T."/>
            <person name="Onuma R."/>
            <person name="Era A."/>
            <person name="Ohbayashi R."/>
            <person name="Uzuka A."/>
            <person name="Nozaki H."/>
            <person name="Yoshikawa H."/>
            <person name="Miyagishima S.Y."/>
        </authorList>
    </citation>
    <scope>NUCLEOTIDE SEQUENCE [LARGE SCALE GENOMIC DNA]</scope>
    <source>
        <strain evidence="1 2">NIES-2499</strain>
    </source>
</reference>